<dbReference type="PROSITE" id="PS51257">
    <property type="entry name" value="PROKAR_LIPOPROTEIN"/>
    <property type="match status" value="1"/>
</dbReference>
<keyword evidence="3" id="KW-1185">Reference proteome</keyword>
<dbReference type="InterPro" id="IPR004711">
    <property type="entry name" value="Benzoate_Transporter"/>
</dbReference>
<reference evidence="2" key="1">
    <citation type="submission" date="2020-10" db="EMBL/GenBank/DDBJ databases">
        <title>Ca. Dormibacterota MAGs.</title>
        <authorList>
            <person name="Montgomery K."/>
        </authorList>
    </citation>
    <scope>NUCLEOTIDE SEQUENCE [LARGE SCALE GENOMIC DNA]</scope>
    <source>
        <strain evidence="2">SC8812_S17_10</strain>
    </source>
</reference>
<proteinExistence type="predicted"/>
<dbReference type="RefSeq" id="WP_338202466.1">
    <property type="nucleotide sequence ID" value="NZ_JAEKNR010000139.1"/>
</dbReference>
<accession>A0A934K033</accession>
<feature type="transmembrane region" description="Helical" evidence="1">
    <location>
        <begin position="21"/>
        <end position="40"/>
    </location>
</feature>
<dbReference type="AlphaFoldDB" id="A0A934K033"/>
<dbReference type="EMBL" id="JAEKNR010000139">
    <property type="protein sequence ID" value="MBJ7599081.1"/>
    <property type="molecule type" value="Genomic_DNA"/>
</dbReference>
<name>A0A934K033_9BACT</name>
<feature type="transmembrane region" description="Helical" evidence="1">
    <location>
        <begin position="161"/>
        <end position="178"/>
    </location>
</feature>
<sequence>MRAPLSVSRTAEVGRTLLARSGLLPANVSAGVACGLWYIFGGIPIFLSVAAALRLTPDQTSSWLLITCLTGAVSGLGLSLHYRQPLAITMSIPGWVLLATIGPRFSFPEIVGANLVAGALILLLGLLGVGERVMAWLPLPIVMGMFAGSIIAYGSGIFTQMGIQPLLVGPPVAAFLVARAARRSWLPPMAAAVVVGLLAAALPGHVNLEGLAWRPPVLTLTAPRFSPEAVLELALPLSVMTVGIGNVQGLGLLISKGYRPPIKLATVVVGVNSLINAAFGGNQASIARNGIAILAAEDAGPVERRYVANVVATLFLLLLVVNAATASSLLRVVPVGLVTALAGLAILSSLLDALQRAVSGQLPFGALFALIVAASPLQFLGIGSAFWALVAGLMTSLLVERDQLLNAWRSAKSPGRKRSIQPETSRRSPA</sequence>
<dbReference type="Pfam" id="PF03594">
    <property type="entry name" value="BenE"/>
    <property type="match status" value="1"/>
</dbReference>
<organism evidence="2 3">
    <name type="scientific">Candidatus Nephthysia bennettiae</name>
    <dbReference type="NCBI Taxonomy" id="3127016"/>
    <lineage>
        <taxon>Bacteria</taxon>
        <taxon>Bacillati</taxon>
        <taxon>Candidatus Dormiibacterota</taxon>
        <taxon>Candidatus Dormibacteria</taxon>
        <taxon>Candidatus Dormibacterales</taxon>
        <taxon>Candidatus Dormibacteraceae</taxon>
        <taxon>Candidatus Nephthysia</taxon>
    </lineage>
</organism>
<dbReference type="PANTHER" id="PTHR30199:SF0">
    <property type="entry name" value="INNER MEMBRANE PROTEIN YDCO"/>
    <property type="match status" value="1"/>
</dbReference>
<evidence type="ECO:0000256" key="1">
    <source>
        <dbReference type="SAM" id="Phobius"/>
    </source>
</evidence>
<feature type="transmembrane region" description="Helical" evidence="1">
    <location>
        <begin position="111"/>
        <end position="129"/>
    </location>
</feature>
<feature type="transmembrane region" description="Helical" evidence="1">
    <location>
        <begin position="233"/>
        <end position="254"/>
    </location>
</feature>
<evidence type="ECO:0000313" key="3">
    <source>
        <dbReference type="Proteomes" id="UP000612893"/>
    </source>
</evidence>
<keyword evidence="1" id="KW-0812">Transmembrane</keyword>
<feature type="transmembrane region" description="Helical" evidence="1">
    <location>
        <begin position="86"/>
        <end position="105"/>
    </location>
</feature>
<dbReference type="Proteomes" id="UP000612893">
    <property type="component" value="Unassembled WGS sequence"/>
</dbReference>
<feature type="transmembrane region" description="Helical" evidence="1">
    <location>
        <begin position="60"/>
        <end position="79"/>
    </location>
</feature>
<feature type="transmembrane region" description="Helical" evidence="1">
    <location>
        <begin position="306"/>
        <end position="326"/>
    </location>
</feature>
<feature type="transmembrane region" description="Helical" evidence="1">
    <location>
        <begin position="366"/>
        <end position="390"/>
    </location>
</feature>
<dbReference type="GO" id="GO:0005886">
    <property type="term" value="C:plasma membrane"/>
    <property type="evidence" value="ECO:0007669"/>
    <property type="project" value="TreeGrafter"/>
</dbReference>
<dbReference type="GO" id="GO:0042925">
    <property type="term" value="F:benzoate transmembrane transporter activity"/>
    <property type="evidence" value="ECO:0007669"/>
    <property type="project" value="InterPro"/>
</dbReference>
<comment type="caution">
    <text evidence="2">The sequence shown here is derived from an EMBL/GenBank/DDBJ whole genome shotgun (WGS) entry which is preliminary data.</text>
</comment>
<feature type="transmembrane region" description="Helical" evidence="1">
    <location>
        <begin position="332"/>
        <end position="354"/>
    </location>
</feature>
<keyword evidence="1" id="KW-1133">Transmembrane helix</keyword>
<feature type="transmembrane region" description="Helical" evidence="1">
    <location>
        <begin position="185"/>
        <end position="206"/>
    </location>
</feature>
<gene>
    <name evidence="2" type="ORF">JF922_13495</name>
</gene>
<dbReference type="PANTHER" id="PTHR30199">
    <property type="entry name" value="MFS FAMILY TRANSPORTER, PREDICTED SUBSTRATE BENZOATE"/>
    <property type="match status" value="1"/>
</dbReference>
<feature type="transmembrane region" description="Helical" evidence="1">
    <location>
        <begin position="136"/>
        <end position="155"/>
    </location>
</feature>
<protein>
    <submittedName>
        <fullName evidence="2">Benzoate/H(+) symporter BenE family transporter</fullName>
    </submittedName>
</protein>
<evidence type="ECO:0000313" key="2">
    <source>
        <dbReference type="EMBL" id="MBJ7599081.1"/>
    </source>
</evidence>
<keyword evidence="1" id="KW-0472">Membrane</keyword>